<keyword evidence="5" id="KW-1003">Cell membrane</keyword>
<dbReference type="Pfam" id="PF01061">
    <property type="entry name" value="ABC2_membrane"/>
    <property type="match status" value="1"/>
</dbReference>
<dbReference type="PIRSF" id="PIRSF006648">
    <property type="entry name" value="DrrB"/>
    <property type="match status" value="1"/>
</dbReference>
<comment type="similarity">
    <text evidence="5">Belongs to the ABC-2 integral membrane protein family.</text>
</comment>
<dbReference type="AlphaFoldDB" id="A0A514LE00"/>
<gene>
    <name evidence="7" type="ORF">EPH95_01935</name>
</gene>
<dbReference type="Proteomes" id="UP000319756">
    <property type="component" value="Chromosome"/>
</dbReference>
<evidence type="ECO:0000256" key="4">
    <source>
        <dbReference type="ARBA" id="ARBA00023136"/>
    </source>
</evidence>
<dbReference type="InterPro" id="IPR000412">
    <property type="entry name" value="ABC_2_transport"/>
</dbReference>
<dbReference type="InterPro" id="IPR013525">
    <property type="entry name" value="ABC2_TM"/>
</dbReference>
<accession>A0A514LE00</accession>
<dbReference type="InterPro" id="IPR047817">
    <property type="entry name" value="ABC2_TM_bact-type"/>
</dbReference>
<dbReference type="KEGG" id="sale:EPH95_01935"/>
<dbReference type="InterPro" id="IPR051784">
    <property type="entry name" value="Nod_factor_ABC_transporter"/>
</dbReference>
<evidence type="ECO:0000313" key="8">
    <source>
        <dbReference type="Proteomes" id="UP000319756"/>
    </source>
</evidence>
<protein>
    <recommendedName>
        <fullName evidence="5">Transport permease protein</fullName>
    </recommendedName>
</protein>
<feature type="domain" description="ABC transmembrane type-2" evidence="6">
    <location>
        <begin position="29"/>
        <end position="254"/>
    </location>
</feature>
<evidence type="ECO:0000256" key="3">
    <source>
        <dbReference type="ARBA" id="ARBA00022989"/>
    </source>
</evidence>
<name>A0A514LE00_9BACI</name>
<evidence type="ECO:0000256" key="5">
    <source>
        <dbReference type="RuleBase" id="RU361157"/>
    </source>
</evidence>
<feature type="transmembrane region" description="Helical" evidence="5">
    <location>
        <begin position="143"/>
        <end position="166"/>
    </location>
</feature>
<reference evidence="8" key="1">
    <citation type="submission" date="2019-01" db="EMBL/GenBank/DDBJ databases">
        <title>Genomic analysis of Salicibibacter sp. NKC3-5.</title>
        <authorList>
            <person name="Oh Y.J."/>
        </authorList>
    </citation>
    <scope>NUCLEOTIDE SEQUENCE [LARGE SCALE GENOMIC DNA]</scope>
    <source>
        <strain evidence="8">NKC3-5</strain>
    </source>
</reference>
<comment type="subcellular location">
    <subcellularLocation>
        <location evidence="5">Cell membrane</location>
        <topology evidence="5">Multi-pass membrane protein</topology>
    </subcellularLocation>
    <subcellularLocation>
        <location evidence="1">Membrane</location>
        <topology evidence="1">Multi-pass membrane protein</topology>
    </subcellularLocation>
</comment>
<sequence>MTDSKLFWAVLDGWTMARRSLKHIFRETESLVMAIGLPVAIMIMFVYVFGGAIQTGTDYVNYVVPGVIITCVGFGSSIIALSVTQDMVGGLFERFRSMPILPSSLMVGHVIGGFVRNAVATTVVFIVALLIGFDPNAELLEWLGVIGILSLFMFSVNWLFVVFGLLVKNVETANAITFPMLFLPYVSSAFVPTETMPSWLHAFAENQPMTPLIETLRGLLLGTPIGHNHWLTMAWFGGLLIVSFIVATILFKRRKKE</sequence>
<proteinExistence type="inferred from homology"/>
<feature type="transmembrane region" description="Helical" evidence="5">
    <location>
        <begin position="31"/>
        <end position="50"/>
    </location>
</feature>
<keyword evidence="5" id="KW-0813">Transport</keyword>
<dbReference type="PANTHER" id="PTHR43229">
    <property type="entry name" value="NODULATION PROTEIN J"/>
    <property type="match status" value="1"/>
</dbReference>
<dbReference type="EMBL" id="CP035485">
    <property type="protein sequence ID" value="QDI90083.1"/>
    <property type="molecule type" value="Genomic_DNA"/>
</dbReference>
<dbReference type="GO" id="GO:0043190">
    <property type="term" value="C:ATP-binding cassette (ABC) transporter complex"/>
    <property type="evidence" value="ECO:0007669"/>
    <property type="project" value="InterPro"/>
</dbReference>
<keyword evidence="3 5" id="KW-1133">Transmembrane helix</keyword>
<evidence type="ECO:0000259" key="6">
    <source>
        <dbReference type="PROSITE" id="PS51012"/>
    </source>
</evidence>
<evidence type="ECO:0000256" key="1">
    <source>
        <dbReference type="ARBA" id="ARBA00004141"/>
    </source>
</evidence>
<dbReference type="PANTHER" id="PTHR43229:SF2">
    <property type="entry name" value="NODULATION PROTEIN J"/>
    <property type="match status" value="1"/>
</dbReference>
<evidence type="ECO:0000256" key="2">
    <source>
        <dbReference type="ARBA" id="ARBA00022692"/>
    </source>
</evidence>
<keyword evidence="2 5" id="KW-0812">Transmembrane</keyword>
<dbReference type="RefSeq" id="WP_142086859.1">
    <property type="nucleotide sequence ID" value="NZ_CP035485.1"/>
</dbReference>
<evidence type="ECO:0000313" key="7">
    <source>
        <dbReference type="EMBL" id="QDI90083.1"/>
    </source>
</evidence>
<feature type="transmembrane region" description="Helical" evidence="5">
    <location>
        <begin position="105"/>
        <end position="131"/>
    </location>
</feature>
<organism evidence="7 8">
    <name type="scientific">Salicibibacter halophilus</name>
    <dbReference type="NCBI Taxonomy" id="2502791"/>
    <lineage>
        <taxon>Bacteria</taxon>
        <taxon>Bacillati</taxon>
        <taxon>Bacillota</taxon>
        <taxon>Bacilli</taxon>
        <taxon>Bacillales</taxon>
        <taxon>Bacillaceae</taxon>
        <taxon>Salicibibacter</taxon>
    </lineage>
</organism>
<keyword evidence="8" id="KW-1185">Reference proteome</keyword>
<dbReference type="GO" id="GO:0140359">
    <property type="term" value="F:ABC-type transporter activity"/>
    <property type="evidence" value="ECO:0007669"/>
    <property type="project" value="InterPro"/>
</dbReference>
<keyword evidence="4 5" id="KW-0472">Membrane</keyword>
<feature type="transmembrane region" description="Helical" evidence="5">
    <location>
        <begin position="230"/>
        <end position="251"/>
    </location>
</feature>
<dbReference type="PROSITE" id="PS51012">
    <property type="entry name" value="ABC_TM2"/>
    <property type="match status" value="1"/>
</dbReference>
<dbReference type="OrthoDB" id="9788252at2"/>
<comment type="caution">
    <text evidence="5">Lacks conserved residue(s) required for the propagation of feature annotation.</text>
</comment>
<feature type="transmembrane region" description="Helical" evidence="5">
    <location>
        <begin position="62"/>
        <end position="84"/>
    </location>
</feature>